<dbReference type="NCBIfam" id="TIGR01844">
    <property type="entry name" value="type_I_sec_TolC"/>
    <property type="match status" value="1"/>
</dbReference>
<evidence type="ECO:0000313" key="12">
    <source>
        <dbReference type="Proteomes" id="UP000243900"/>
    </source>
</evidence>
<sequence length="449" mass="49030">MSCVHKPEWRRSLLALALMTAAPGLSAMTLSEAWQRALKTDPVAASALAGRDADREAGVQERATRLPQLNAVGTWQNTDSKVTQAPPPATGGYSEDYDGWSATAELRQPLFRYDWLARGRRAEARDQLAELGYASRIQALISRVAERYLAVLQARNELGLAEAEADAVRRSLDDTRKRYEVQLVPGTDLKEAQARDDLAQAQLLSARQGLEAAQDAFEETTGDSGREGLSTLAADTALPLLDSSDVETWVQRARSTSPAFLQAQASWQVARADVESRRSDALPVVDLVASHTRQDQADSQVGIEGNSTVIGVEVRVPLFASGANVSKVREAAARLRAAEAERDRVERELLRETRRLVRDVQTARAQASAYQRAVESAQAAEQATRYGYEAGKRTITDVLNAQSNTVQARRNLDQSRYDVLLKTLQLKQQAGTLGPDDLAAIDQLLTPAS</sequence>
<dbReference type="RefSeq" id="WP_105191977.1">
    <property type="nucleotide sequence ID" value="NZ_PTQZ01000086.1"/>
</dbReference>
<dbReference type="InterPro" id="IPR051906">
    <property type="entry name" value="TolC-like"/>
</dbReference>
<dbReference type="GO" id="GO:0015562">
    <property type="term" value="F:efflux transmembrane transporter activity"/>
    <property type="evidence" value="ECO:0007669"/>
    <property type="project" value="InterPro"/>
</dbReference>
<dbReference type="GO" id="GO:1990281">
    <property type="term" value="C:efflux pump complex"/>
    <property type="evidence" value="ECO:0007669"/>
    <property type="project" value="TreeGrafter"/>
</dbReference>
<dbReference type="InterPro" id="IPR003423">
    <property type="entry name" value="OMP_efflux"/>
</dbReference>
<comment type="similarity">
    <text evidence="2">Belongs to the outer membrane factor (OMF) (TC 1.B.17) family.</text>
</comment>
<name>A0A2P6ASW3_9GAMM</name>
<dbReference type="InterPro" id="IPR010130">
    <property type="entry name" value="T1SS_OMP_TolC"/>
</dbReference>
<evidence type="ECO:0000256" key="4">
    <source>
        <dbReference type="ARBA" id="ARBA00022452"/>
    </source>
</evidence>
<keyword evidence="8" id="KW-0175">Coiled coil</keyword>
<dbReference type="Pfam" id="PF02321">
    <property type="entry name" value="OEP"/>
    <property type="match status" value="2"/>
</dbReference>
<evidence type="ECO:0000313" key="11">
    <source>
        <dbReference type="EMBL" id="PQA44324.1"/>
    </source>
</evidence>
<feature type="region of interest" description="Disordered" evidence="9">
    <location>
        <begin position="77"/>
        <end position="96"/>
    </location>
</feature>
<evidence type="ECO:0000256" key="8">
    <source>
        <dbReference type="SAM" id="Coils"/>
    </source>
</evidence>
<dbReference type="OrthoDB" id="9813458at2"/>
<feature type="signal peptide" evidence="10">
    <location>
        <begin position="1"/>
        <end position="27"/>
    </location>
</feature>
<comment type="subcellular location">
    <subcellularLocation>
        <location evidence="1">Cell outer membrane</location>
    </subcellularLocation>
</comment>
<keyword evidence="10" id="KW-0732">Signal</keyword>
<evidence type="ECO:0000256" key="9">
    <source>
        <dbReference type="SAM" id="MobiDB-lite"/>
    </source>
</evidence>
<evidence type="ECO:0000256" key="3">
    <source>
        <dbReference type="ARBA" id="ARBA00022448"/>
    </source>
</evidence>
<proteinExistence type="inferred from homology"/>
<feature type="coiled-coil region" evidence="8">
    <location>
        <begin position="328"/>
        <end position="380"/>
    </location>
</feature>
<dbReference type="PANTHER" id="PTHR30026:SF20">
    <property type="entry name" value="OUTER MEMBRANE PROTEIN TOLC"/>
    <property type="match status" value="1"/>
</dbReference>
<comment type="caution">
    <text evidence="11">The sequence shown here is derived from an EMBL/GenBank/DDBJ whole genome shotgun (WGS) entry which is preliminary data.</text>
</comment>
<keyword evidence="5" id="KW-0812">Transmembrane</keyword>
<keyword evidence="4" id="KW-1134">Transmembrane beta strand</keyword>
<dbReference type="Gene3D" id="1.20.1600.10">
    <property type="entry name" value="Outer membrane efflux proteins (OEP)"/>
    <property type="match status" value="1"/>
</dbReference>
<protein>
    <recommendedName>
        <fullName evidence="13">Channel protein TolC</fullName>
    </recommendedName>
</protein>
<accession>A0A2P6ASW3</accession>
<dbReference type="GO" id="GO:0009279">
    <property type="term" value="C:cell outer membrane"/>
    <property type="evidence" value="ECO:0007669"/>
    <property type="project" value="UniProtKB-SubCell"/>
</dbReference>
<keyword evidence="12" id="KW-1185">Reference proteome</keyword>
<dbReference type="SUPFAM" id="SSF56954">
    <property type="entry name" value="Outer membrane efflux proteins (OEP)"/>
    <property type="match status" value="1"/>
</dbReference>
<dbReference type="AlphaFoldDB" id="A0A2P6ASW3"/>
<dbReference type="GO" id="GO:0015288">
    <property type="term" value="F:porin activity"/>
    <property type="evidence" value="ECO:0007669"/>
    <property type="project" value="TreeGrafter"/>
</dbReference>
<keyword evidence="6" id="KW-0472">Membrane</keyword>
<dbReference type="EMBL" id="PTQZ01000086">
    <property type="protein sequence ID" value="PQA44324.1"/>
    <property type="molecule type" value="Genomic_DNA"/>
</dbReference>
<dbReference type="Proteomes" id="UP000243900">
    <property type="component" value="Unassembled WGS sequence"/>
</dbReference>
<evidence type="ECO:0000256" key="5">
    <source>
        <dbReference type="ARBA" id="ARBA00022692"/>
    </source>
</evidence>
<evidence type="ECO:0000256" key="2">
    <source>
        <dbReference type="ARBA" id="ARBA00007613"/>
    </source>
</evidence>
<reference evidence="12" key="1">
    <citation type="submission" date="2018-02" db="EMBL/GenBank/DDBJ databases">
        <title>Genome sequencing of Solimonas sp. HR-BB.</title>
        <authorList>
            <person name="Lee Y."/>
            <person name="Jeon C.O."/>
        </authorList>
    </citation>
    <scope>NUCLEOTIDE SEQUENCE [LARGE SCALE GENOMIC DNA]</scope>
    <source>
        <strain evidence="12">HR-E</strain>
    </source>
</reference>
<keyword evidence="3" id="KW-0813">Transport</keyword>
<evidence type="ECO:0000256" key="6">
    <source>
        <dbReference type="ARBA" id="ARBA00023136"/>
    </source>
</evidence>
<feature type="chain" id="PRO_5015187566" description="Channel protein TolC" evidence="10">
    <location>
        <begin position="28"/>
        <end position="449"/>
    </location>
</feature>
<gene>
    <name evidence="11" type="ORF">C5O18_04925</name>
</gene>
<keyword evidence="7" id="KW-0998">Cell outer membrane</keyword>
<evidence type="ECO:0000256" key="10">
    <source>
        <dbReference type="SAM" id="SignalP"/>
    </source>
</evidence>
<dbReference type="PANTHER" id="PTHR30026">
    <property type="entry name" value="OUTER MEMBRANE PROTEIN TOLC"/>
    <property type="match status" value="1"/>
</dbReference>
<organism evidence="11 12">
    <name type="scientific">Amnimonas aquatica</name>
    <dbReference type="NCBI Taxonomy" id="2094561"/>
    <lineage>
        <taxon>Bacteria</taxon>
        <taxon>Pseudomonadati</taxon>
        <taxon>Pseudomonadota</taxon>
        <taxon>Gammaproteobacteria</taxon>
        <taxon>Moraxellales</taxon>
        <taxon>Moraxellaceae</taxon>
        <taxon>Amnimonas</taxon>
    </lineage>
</organism>
<evidence type="ECO:0000256" key="1">
    <source>
        <dbReference type="ARBA" id="ARBA00004442"/>
    </source>
</evidence>
<evidence type="ECO:0008006" key="13">
    <source>
        <dbReference type="Google" id="ProtNLM"/>
    </source>
</evidence>
<evidence type="ECO:0000256" key="7">
    <source>
        <dbReference type="ARBA" id="ARBA00023237"/>
    </source>
</evidence>